<evidence type="ECO:0000313" key="4">
    <source>
        <dbReference type="Proteomes" id="UP000825367"/>
    </source>
</evidence>
<dbReference type="InterPro" id="IPR014756">
    <property type="entry name" value="Ig_E-set"/>
</dbReference>
<dbReference type="PANTHER" id="PTHR19372:SF7">
    <property type="entry name" value="SULFITE OXIDASE, MITOCHONDRIAL"/>
    <property type="match status" value="1"/>
</dbReference>
<evidence type="ECO:0000259" key="2">
    <source>
        <dbReference type="Pfam" id="PF00174"/>
    </source>
</evidence>
<dbReference type="EMBL" id="CP080333">
    <property type="protein sequence ID" value="QYL15418.1"/>
    <property type="molecule type" value="Genomic_DNA"/>
</dbReference>
<keyword evidence="1" id="KW-0812">Transmembrane</keyword>
<dbReference type="Proteomes" id="UP000825367">
    <property type="component" value="Chromosome"/>
</dbReference>
<gene>
    <name evidence="3" type="ORF">K0O64_20155</name>
</gene>
<organism evidence="3 4">
    <name type="scientific">Mycolicibacterium pallens</name>
    <dbReference type="NCBI Taxonomy" id="370524"/>
    <lineage>
        <taxon>Bacteria</taxon>
        <taxon>Bacillati</taxon>
        <taxon>Actinomycetota</taxon>
        <taxon>Actinomycetes</taxon>
        <taxon>Mycobacteriales</taxon>
        <taxon>Mycobacteriaceae</taxon>
        <taxon>Mycolicibacterium</taxon>
    </lineage>
</organism>
<dbReference type="Gene3D" id="3.90.420.10">
    <property type="entry name" value="Oxidoreductase, molybdopterin-binding domain"/>
    <property type="match status" value="1"/>
</dbReference>
<dbReference type="SUPFAM" id="SSF81296">
    <property type="entry name" value="E set domains"/>
    <property type="match status" value="1"/>
</dbReference>
<feature type="transmembrane region" description="Helical" evidence="1">
    <location>
        <begin position="68"/>
        <end position="86"/>
    </location>
</feature>
<evidence type="ECO:0000256" key="1">
    <source>
        <dbReference type="SAM" id="Phobius"/>
    </source>
</evidence>
<keyword evidence="1" id="KW-1133">Transmembrane helix</keyword>
<proteinExistence type="predicted"/>
<keyword evidence="4" id="KW-1185">Reference proteome</keyword>
<dbReference type="RefSeq" id="WP_125477463.1">
    <property type="nucleotide sequence ID" value="NZ_BAAAVX010000006.1"/>
</dbReference>
<evidence type="ECO:0000313" key="3">
    <source>
        <dbReference type="EMBL" id="QYL15418.1"/>
    </source>
</evidence>
<dbReference type="Gene3D" id="2.60.40.650">
    <property type="match status" value="1"/>
</dbReference>
<feature type="domain" description="Oxidoreductase molybdopterin-binding" evidence="2">
    <location>
        <begin position="214"/>
        <end position="365"/>
    </location>
</feature>
<name>A0ABX8VCA0_9MYCO</name>
<protein>
    <submittedName>
        <fullName evidence="3">Molybdopterin-dependent oxidoreductase</fullName>
    </submittedName>
</protein>
<dbReference type="InterPro" id="IPR036374">
    <property type="entry name" value="OxRdtase_Mopterin-bd_sf"/>
</dbReference>
<keyword evidence="1" id="KW-0472">Membrane</keyword>
<accession>A0ABX8VCA0</accession>
<dbReference type="SUPFAM" id="SSF56524">
    <property type="entry name" value="Oxidoreductase molybdopterin-binding domain"/>
    <property type="match status" value="1"/>
</dbReference>
<sequence length="487" mass="51047">MRTSTRRSRRPGWRGTAVAGLAGLGVGEVVAAAGGTSLIDTVGRAAVDWSPRPAVERAVELFGSRDKAAIRIGVGVAAIGAASALAGLPASVRAPAVATLSAATAALALRRPPRSWATTIAAAASSAVATAVGLRRAPASVRSEVTTALVAGGALLAARALLARRHRQHRRIIEGAAQSRQTSAMPDDGAEPLPGLTPVITPIDDFYVTDVNLGAPLIDPGQWRLAVTGLVARPHQLSLTELCSQADEFDAVMVCIHNPVGGHRVGNGRWLGVPLRAVLERADPAVRATTLVTRAVDGFTASLPVQPLRSGEWSGYVAIGLNGKPLPAAHGFPARVFVPGIYGQYTGVKWLTELELVAGPHTDYWSPRGWPHAPAWITPHARIDIPANEARADRSVTIAGVAWAPPHGVGGVEVRSDDRPWQSADLACALAPSSWRRWRTTLDLAAGVHTIQARALSLSGEWQDGSMRPSFPLGASGWHAITIYVSQ</sequence>
<dbReference type="InterPro" id="IPR000572">
    <property type="entry name" value="OxRdtase_Mopterin-bd_dom"/>
</dbReference>
<dbReference type="PANTHER" id="PTHR19372">
    <property type="entry name" value="SULFITE REDUCTASE"/>
    <property type="match status" value="1"/>
</dbReference>
<reference evidence="3 4" key="1">
    <citation type="submission" date="2021-07" db="EMBL/GenBank/DDBJ databases">
        <title>Whole genome sequencing of non-tuberculosis mycobacteria type-strains.</title>
        <authorList>
            <person name="Igarashi Y."/>
            <person name="Osugi A."/>
            <person name="Mitarai S."/>
        </authorList>
    </citation>
    <scope>NUCLEOTIDE SEQUENCE [LARGE SCALE GENOMIC DNA]</scope>
    <source>
        <strain evidence="3 4">JCM 16370</strain>
    </source>
</reference>
<dbReference type="Pfam" id="PF00174">
    <property type="entry name" value="Oxidored_molyb"/>
    <property type="match status" value="1"/>
</dbReference>